<accession>A0AAV7W6I9</accession>
<dbReference type="Pfam" id="PF13637">
    <property type="entry name" value="Ank_4"/>
    <property type="match status" value="1"/>
</dbReference>
<protein>
    <recommendedName>
        <fullName evidence="8">Ankyrin repeat domain-containing protein 34B</fullName>
    </recommendedName>
</protein>
<feature type="repeat" description="ANK" evidence="4">
    <location>
        <begin position="188"/>
        <end position="228"/>
    </location>
</feature>
<feature type="compositionally biased region" description="Polar residues" evidence="5">
    <location>
        <begin position="522"/>
        <end position="535"/>
    </location>
</feature>
<feature type="repeat" description="ANK" evidence="4">
    <location>
        <begin position="229"/>
        <end position="262"/>
    </location>
</feature>
<keyword evidence="3 4" id="KW-0040">ANK repeat</keyword>
<dbReference type="InterPro" id="IPR002110">
    <property type="entry name" value="Ankyrin_rpt"/>
</dbReference>
<evidence type="ECO:0000256" key="2">
    <source>
        <dbReference type="ARBA" id="ARBA00022737"/>
    </source>
</evidence>
<comment type="caution">
    <text evidence="6">The sequence shown here is derived from an EMBL/GenBank/DDBJ whole genome shotgun (WGS) entry which is preliminary data.</text>
</comment>
<keyword evidence="2" id="KW-0677">Repeat</keyword>
<dbReference type="PANTHER" id="PTHR24156">
    <property type="entry name" value="ANK_REP_REGION DOMAIN-CONTAINING PROTEIN"/>
    <property type="match status" value="1"/>
</dbReference>
<feature type="compositionally biased region" description="Low complexity" evidence="5">
    <location>
        <begin position="551"/>
        <end position="562"/>
    </location>
</feature>
<comment type="similarity">
    <text evidence="1">Belongs to the ANKRD34 family.</text>
</comment>
<feature type="compositionally biased region" description="Basic and acidic residues" evidence="5">
    <location>
        <begin position="90"/>
        <end position="102"/>
    </location>
</feature>
<feature type="compositionally biased region" description="Polar residues" evidence="5">
    <location>
        <begin position="1"/>
        <end position="12"/>
    </location>
</feature>
<evidence type="ECO:0000313" key="6">
    <source>
        <dbReference type="EMBL" id="KAJ1209023.1"/>
    </source>
</evidence>
<name>A0AAV7W6I9_PLEWA</name>
<gene>
    <name evidence="6" type="ORF">NDU88_004402</name>
</gene>
<evidence type="ECO:0000256" key="5">
    <source>
        <dbReference type="SAM" id="MobiDB-lite"/>
    </source>
</evidence>
<dbReference type="Gene3D" id="1.25.40.20">
    <property type="entry name" value="Ankyrin repeat-containing domain"/>
    <property type="match status" value="1"/>
</dbReference>
<feature type="compositionally biased region" description="Low complexity" evidence="5">
    <location>
        <begin position="340"/>
        <end position="352"/>
    </location>
</feature>
<feature type="region of interest" description="Disordered" evidence="5">
    <location>
        <begin position="300"/>
        <end position="352"/>
    </location>
</feature>
<feature type="compositionally biased region" description="Basic and acidic residues" evidence="5">
    <location>
        <begin position="539"/>
        <end position="549"/>
    </location>
</feature>
<keyword evidence="7" id="KW-1185">Reference proteome</keyword>
<organism evidence="6 7">
    <name type="scientific">Pleurodeles waltl</name>
    <name type="common">Iberian ribbed newt</name>
    <dbReference type="NCBI Taxonomy" id="8319"/>
    <lineage>
        <taxon>Eukaryota</taxon>
        <taxon>Metazoa</taxon>
        <taxon>Chordata</taxon>
        <taxon>Craniata</taxon>
        <taxon>Vertebrata</taxon>
        <taxon>Euteleostomi</taxon>
        <taxon>Amphibia</taxon>
        <taxon>Batrachia</taxon>
        <taxon>Caudata</taxon>
        <taxon>Salamandroidea</taxon>
        <taxon>Salamandridae</taxon>
        <taxon>Pleurodelinae</taxon>
        <taxon>Pleurodeles</taxon>
    </lineage>
</organism>
<dbReference type="SUPFAM" id="SSF48403">
    <property type="entry name" value="Ankyrin repeat"/>
    <property type="match status" value="1"/>
</dbReference>
<reference evidence="6" key="1">
    <citation type="journal article" date="2022" name="bioRxiv">
        <title>Sequencing and chromosome-scale assembly of the giantPleurodeles waltlgenome.</title>
        <authorList>
            <person name="Brown T."/>
            <person name="Elewa A."/>
            <person name="Iarovenko S."/>
            <person name="Subramanian E."/>
            <person name="Araus A.J."/>
            <person name="Petzold A."/>
            <person name="Susuki M."/>
            <person name="Suzuki K.-i.T."/>
            <person name="Hayashi T."/>
            <person name="Toyoda A."/>
            <person name="Oliveira C."/>
            <person name="Osipova E."/>
            <person name="Leigh N.D."/>
            <person name="Simon A."/>
            <person name="Yun M.H."/>
        </authorList>
    </citation>
    <scope>NUCLEOTIDE SEQUENCE</scope>
    <source>
        <strain evidence="6">20211129_DDA</strain>
        <tissue evidence="6">Liver</tissue>
    </source>
</reference>
<dbReference type="PROSITE" id="PS50297">
    <property type="entry name" value="ANK_REP_REGION"/>
    <property type="match status" value="1"/>
</dbReference>
<dbReference type="EMBL" id="JANPWB010000002">
    <property type="protein sequence ID" value="KAJ1209023.1"/>
    <property type="molecule type" value="Genomic_DNA"/>
</dbReference>
<evidence type="ECO:0000256" key="1">
    <source>
        <dbReference type="ARBA" id="ARBA00010029"/>
    </source>
</evidence>
<dbReference type="PROSITE" id="PS50088">
    <property type="entry name" value="ANK_REPEAT"/>
    <property type="match status" value="2"/>
</dbReference>
<dbReference type="InterPro" id="IPR036770">
    <property type="entry name" value="Ankyrin_rpt-contain_sf"/>
</dbReference>
<feature type="compositionally biased region" description="Polar residues" evidence="5">
    <location>
        <begin position="300"/>
        <end position="312"/>
    </location>
</feature>
<dbReference type="AlphaFoldDB" id="A0AAV7W6I9"/>
<sequence>MGVGQSTQSSGSPAALRRCQGGSGRSAAVAAELIRSSLPLWTPPPAAHVNNKQRQGHLGSAAHLEHAHPQGRRQRRTQERAPTGFAHPPAARDHSLPRGKEQRWEHGLAVTSFILTGITGAVRRGAPVQVLLSEVPGRPVSKRDLKMDEAMEITTEGNSLIKAVYQSRLRLTRLLLEGGAYINESNDRGETPLMIACKTKHVDTQSVSKVKMIKYLLENKADPNIQDKFGKTALMHACIEKAGSEAVSLLLKSGADPSLQDRSGFSALVYAVNSEDKETLKVLLNACKARGKEVIIITTDKSPSGRQTTKQYLNVPPSPDMEGCHSPGPCTSPSEIELKTSPSPSSNTSANENELFSFKDIAGDLLGDSKGSSEPGSPTRRLAPAHVGARFPQLQRLHSEPWLKIPSSLLHQHKVLSLQEELQDITPEEELSLRMNGLAFSKRYFTRHQSIDVKDTAHLLKTFDHAGPRKLSYDEIHSHSLDLDSNQNKNEIPVDQDPDSMHAMAVSSLSSIVQRRRLGANHYSSDSQLTSSRAPTATEDSKSLLEKKKMLSPPSLLSNSRESLENLPLSSLGRRNPAVLERRGSGALLLDHIAHTRPGFLPPLNVNPYPPIPDISVHNKMTGIISSGPKPFMPTAPAFPKEFKSKKMLLRRHSMHTEQIKQVANFEETIG</sequence>
<feature type="region of interest" description="Disordered" evidence="5">
    <location>
        <begin position="63"/>
        <end position="102"/>
    </location>
</feature>
<dbReference type="PANTHER" id="PTHR24156:SF1">
    <property type="entry name" value="ANKYRIN REPEAT DOMAIN-CONTAINING PROTEIN 34B"/>
    <property type="match status" value="1"/>
</dbReference>
<evidence type="ECO:0008006" key="8">
    <source>
        <dbReference type="Google" id="ProtNLM"/>
    </source>
</evidence>
<proteinExistence type="inferred from homology"/>
<dbReference type="InterPro" id="IPR042637">
    <property type="entry name" value="AN34A/B/C"/>
</dbReference>
<evidence type="ECO:0000313" key="7">
    <source>
        <dbReference type="Proteomes" id="UP001066276"/>
    </source>
</evidence>
<evidence type="ECO:0000256" key="3">
    <source>
        <dbReference type="ARBA" id="ARBA00023043"/>
    </source>
</evidence>
<evidence type="ECO:0000256" key="4">
    <source>
        <dbReference type="PROSITE-ProRule" id="PRU00023"/>
    </source>
</evidence>
<dbReference type="Pfam" id="PF12796">
    <property type="entry name" value="Ank_2"/>
    <property type="match status" value="1"/>
</dbReference>
<feature type="region of interest" description="Disordered" evidence="5">
    <location>
        <begin position="39"/>
        <end position="58"/>
    </location>
</feature>
<dbReference type="SMART" id="SM00248">
    <property type="entry name" value="ANK"/>
    <property type="match status" value="4"/>
</dbReference>
<dbReference type="Proteomes" id="UP001066276">
    <property type="component" value="Chromosome 1_2"/>
</dbReference>
<feature type="region of interest" description="Disordered" evidence="5">
    <location>
        <begin position="522"/>
        <end position="562"/>
    </location>
</feature>
<feature type="region of interest" description="Disordered" evidence="5">
    <location>
        <begin position="1"/>
        <end position="20"/>
    </location>
</feature>